<dbReference type="PANTHER" id="PTHR38430:SF1">
    <property type="entry name" value="PROTEIN-ARGININE KINASE ACTIVATOR PROTEIN"/>
    <property type="match status" value="1"/>
</dbReference>
<dbReference type="GO" id="GO:0008270">
    <property type="term" value="F:zinc ion binding"/>
    <property type="evidence" value="ECO:0007669"/>
    <property type="project" value="TreeGrafter"/>
</dbReference>
<dbReference type="GO" id="GO:1990170">
    <property type="term" value="P:stress response to cadmium ion"/>
    <property type="evidence" value="ECO:0007669"/>
    <property type="project" value="TreeGrafter"/>
</dbReference>
<dbReference type="PIRSF" id="PIRSF015034">
    <property type="entry name" value="YacH"/>
    <property type="match status" value="1"/>
</dbReference>
<accession>A0A410QFJ9</accession>
<dbReference type="InterPro" id="IPR001943">
    <property type="entry name" value="UVR_dom"/>
</dbReference>
<dbReference type="PANTHER" id="PTHR38430">
    <property type="entry name" value="PROTEIN-ARGININE KINASE ACTIVATOR PROTEIN"/>
    <property type="match status" value="1"/>
</dbReference>
<dbReference type="Proteomes" id="UP000287969">
    <property type="component" value="Chromosome"/>
</dbReference>
<sequence>MLCQQCKKRPATMHYTKIVNGVVTEIHLCSECAKEYKDLDFDTNFSFHKFLTGLIDNIQGETVKENKYDLKCSYCGMDYNEFKQTGKLGCPNCYISFKEKLIPLLTEIHGHNNHIGKIPKASIGTIGIRTEIDKLKVQLDNYVKEEQFERAAVIRDKIKKLQKDIEQK</sequence>
<dbReference type="InterPro" id="IPR025542">
    <property type="entry name" value="YacH"/>
</dbReference>
<dbReference type="EMBL" id="CP035282">
    <property type="protein sequence ID" value="QAT62706.1"/>
    <property type="molecule type" value="Genomic_DNA"/>
</dbReference>
<dbReference type="PROSITE" id="PS50151">
    <property type="entry name" value="UVR"/>
    <property type="match status" value="1"/>
</dbReference>
<gene>
    <name evidence="2" type="ORF">EQM13_14585</name>
</gene>
<dbReference type="GO" id="GO:1990169">
    <property type="term" value="P:stress response to copper ion"/>
    <property type="evidence" value="ECO:0007669"/>
    <property type="project" value="TreeGrafter"/>
</dbReference>
<protein>
    <recommendedName>
        <fullName evidence="1">UVR domain-containing protein</fullName>
    </recommendedName>
</protein>
<dbReference type="OrthoDB" id="9788704at2"/>
<dbReference type="Pfam" id="PF02151">
    <property type="entry name" value="UVR"/>
    <property type="match status" value="1"/>
</dbReference>
<evidence type="ECO:0000259" key="1">
    <source>
        <dbReference type="PROSITE" id="PS50151"/>
    </source>
</evidence>
<evidence type="ECO:0000313" key="3">
    <source>
        <dbReference type="Proteomes" id="UP000287969"/>
    </source>
</evidence>
<proteinExistence type="predicted"/>
<dbReference type="Gene3D" id="4.10.860.10">
    <property type="entry name" value="UVR domain"/>
    <property type="match status" value="1"/>
</dbReference>
<dbReference type="RefSeq" id="WP_128753066.1">
    <property type="nucleotide sequence ID" value="NZ_CP035282.1"/>
</dbReference>
<dbReference type="GO" id="GO:0050897">
    <property type="term" value="F:cobalt ion binding"/>
    <property type="evidence" value="ECO:0007669"/>
    <property type="project" value="TreeGrafter"/>
</dbReference>
<reference evidence="3" key="1">
    <citation type="submission" date="2019-01" db="EMBL/GenBank/DDBJ databases">
        <title>Draft genomes of a novel of Sporanaerobacter strains.</title>
        <authorList>
            <person name="Ma S."/>
        </authorList>
    </citation>
    <scope>NUCLEOTIDE SEQUENCE [LARGE SCALE GENOMIC DNA]</scope>
    <source>
        <strain evidence="3">NJN-17</strain>
    </source>
</reference>
<evidence type="ECO:0000313" key="2">
    <source>
        <dbReference type="EMBL" id="QAT62706.1"/>
    </source>
</evidence>
<name>A0A410QFJ9_9FIRM</name>
<dbReference type="GO" id="GO:0046870">
    <property type="term" value="F:cadmium ion binding"/>
    <property type="evidence" value="ECO:0007669"/>
    <property type="project" value="TreeGrafter"/>
</dbReference>
<feature type="domain" description="UVR" evidence="1">
    <location>
        <begin position="129"/>
        <end position="164"/>
    </location>
</feature>
<dbReference type="AlphaFoldDB" id="A0A410QFJ9"/>
<dbReference type="GO" id="GO:0005507">
    <property type="term" value="F:copper ion binding"/>
    <property type="evidence" value="ECO:0007669"/>
    <property type="project" value="TreeGrafter"/>
</dbReference>
<dbReference type="KEGG" id="spoa:EQM13_14585"/>
<keyword evidence="3" id="KW-1185">Reference proteome</keyword>
<dbReference type="InterPro" id="IPR036876">
    <property type="entry name" value="UVR_dom_sf"/>
</dbReference>
<dbReference type="SUPFAM" id="SSF46600">
    <property type="entry name" value="C-terminal UvrC-binding domain of UvrB"/>
    <property type="match status" value="1"/>
</dbReference>
<organism evidence="2 3">
    <name type="scientific">Acidilutibacter cellobiosedens</name>
    <dbReference type="NCBI Taxonomy" id="2507161"/>
    <lineage>
        <taxon>Bacteria</taxon>
        <taxon>Bacillati</taxon>
        <taxon>Bacillota</taxon>
        <taxon>Tissierellia</taxon>
        <taxon>Tissierellales</taxon>
        <taxon>Acidilutibacteraceae</taxon>
        <taxon>Acidilutibacter</taxon>
    </lineage>
</organism>